<dbReference type="InParanoid" id="C5LRC3"/>
<dbReference type="AlphaFoldDB" id="C5LRC3"/>
<evidence type="ECO:0000313" key="2">
    <source>
        <dbReference type="EMBL" id="EER00720.1"/>
    </source>
</evidence>
<dbReference type="GeneID" id="9043901"/>
<keyword evidence="1" id="KW-1133">Transmembrane helix</keyword>
<feature type="transmembrane region" description="Helical" evidence="1">
    <location>
        <begin position="12"/>
        <end position="28"/>
    </location>
</feature>
<keyword evidence="1" id="KW-0812">Transmembrane</keyword>
<keyword evidence="3" id="KW-1185">Reference proteome</keyword>
<sequence>MPTGLGILDKPALLVVYVFALFLAYIVFNRLSLRIVTGKAEASKIDARAWDFSVSLKVADLFEDLCHVNEKVLKVAKGPVHKLDKAILVQTAAAESLCSKMRLVMGMDPSPVHGSRRYSNTELAKRVVATCEEYADSARALSRSLSKTAISENDAKKYNIVMAEEKSAASKYSDVEELCVNLIQKMEEESRASSARMVYGAVEDRTTDAVGESKKKK</sequence>
<gene>
    <name evidence="2" type="ORF">Pmar_PMAR009098</name>
</gene>
<reference evidence="2 3" key="1">
    <citation type="submission" date="2008-07" db="EMBL/GenBank/DDBJ databases">
        <authorList>
            <person name="El-Sayed N."/>
            <person name="Caler E."/>
            <person name="Inman J."/>
            <person name="Amedeo P."/>
            <person name="Hass B."/>
            <person name="Wortman J."/>
        </authorList>
    </citation>
    <scope>NUCLEOTIDE SEQUENCE [LARGE SCALE GENOMIC DNA]</scope>
    <source>
        <strain evidence="3">ATCC 50983 / TXsc</strain>
    </source>
</reference>
<dbReference type="Proteomes" id="UP000007800">
    <property type="component" value="Unassembled WGS sequence"/>
</dbReference>
<protein>
    <submittedName>
        <fullName evidence="2">Uncharacterized protein</fullName>
    </submittedName>
</protein>
<name>C5LRC3_PERM5</name>
<organism evidence="3">
    <name type="scientific">Perkinsus marinus (strain ATCC 50983 / TXsc)</name>
    <dbReference type="NCBI Taxonomy" id="423536"/>
    <lineage>
        <taxon>Eukaryota</taxon>
        <taxon>Sar</taxon>
        <taxon>Alveolata</taxon>
        <taxon>Perkinsozoa</taxon>
        <taxon>Perkinsea</taxon>
        <taxon>Perkinsida</taxon>
        <taxon>Perkinsidae</taxon>
        <taxon>Perkinsus</taxon>
    </lineage>
</organism>
<dbReference type="RefSeq" id="XP_002768002.1">
    <property type="nucleotide sequence ID" value="XM_002767956.1"/>
</dbReference>
<evidence type="ECO:0000313" key="3">
    <source>
        <dbReference type="Proteomes" id="UP000007800"/>
    </source>
</evidence>
<evidence type="ECO:0000256" key="1">
    <source>
        <dbReference type="SAM" id="Phobius"/>
    </source>
</evidence>
<keyword evidence="1" id="KW-0472">Membrane</keyword>
<dbReference type="EMBL" id="GG684715">
    <property type="protein sequence ID" value="EER00720.1"/>
    <property type="molecule type" value="Genomic_DNA"/>
</dbReference>
<proteinExistence type="predicted"/>
<accession>C5LRC3</accession>